<dbReference type="Pfam" id="PF10545">
    <property type="entry name" value="MADF_DNA_bdg"/>
    <property type="match status" value="1"/>
</dbReference>
<dbReference type="OrthoDB" id="6147983at2759"/>
<dbReference type="SMART" id="SM00595">
    <property type="entry name" value="MADF"/>
    <property type="match status" value="1"/>
</dbReference>
<reference evidence="3" key="1">
    <citation type="submission" date="2010-06" db="EMBL/GenBank/DDBJ databases">
        <authorList>
            <person name="Jiang H."/>
            <person name="Abraham K."/>
            <person name="Ali S."/>
            <person name="Alsbrooks S.L."/>
            <person name="Anim B.N."/>
            <person name="Anosike U.S."/>
            <person name="Attaway T."/>
            <person name="Bandaranaike D.P."/>
            <person name="Battles P.K."/>
            <person name="Bell S.N."/>
            <person name="Bell A.V."/>
            <person name="Beltran B."/>
            <person name="Bickham C."/>
            <person name="Bustamante Y."/>
            <person name="Caleb T."/>
            <person name="Canada A."/>
            <person name="Cardenas V."/>
            <person name="Carter K."/>
            <person name="Chacko J."/>
            <person name="Chandrabose M.N."/>
            <person name="Chavez D."/>
            <person name="Chavez A."/>
            <person name="Chen L."/>
            <person name="Chu H.-S."/>
            <person name="Claassen K.J."/>
            <person name="Cockrell R."/>
            <person name="Collins M."/>
            <person name="Cooper J.A."/>
            <person name="Cree A."/>
            <person name="Curry S.M."/>
            <person name="Da Y."/>
            <person name="Dao M.D."/>
            <person name="Das B."/>
            <person name="Davila M.-L."/>
            <person name="Davy-Carroll L."/>
            <person name="Denson S."/>
            <person name="Dinh H."/>
            <person name="Ebong V.E."/>
            <person name="Edwards J.R."/>
            <person name="Egan A."/>
            <person name="El-Daye J."/>
            <person name="Escobedo L."/>
            <person name="Fernandez S."/>
            <person name="Fernando P.R."/>
            <person name="Flagg N."/>
            <person name="Forbes L.D."/>
            <person name="Fowler R.G."/>
            <person name="Fu Q."/>
            <person name="Gabisi R.A."/>
            <person name="Ganer J."/>
            <person name="Garbino Pronczuk A."/>
            <person name="Garcia R.M."/>
            <person name="Garner T."/>
            <person name="Garrett T.E."/>
            <person name="Gonzalez D.A."/>
            <person name="Hamid H."/>
            <person name="Hawkins E.S."/>
            <person name="Hirani K."/>
            <person name="Hogues M.E."/>
            <person name="Hollins B."/>
            <person name="Hsiao C.-H."/>
            <person name="Jabil R."/>
            <person name="James M.L."/>
            <person name="Jhangiani S.N."/>
            <person name="Johnson B."/>
            <person name="Johnson Q."/>
            <person name="Joshi V."/>
            <person name="Kalu J.B."/>
            <person name="Kam C."/>
            <person name="Kashfia A."/>
            <person name="Keebler J."/>
            <person name="Kisamo H."/>
            <person name="Kovar C.L."/>
            <person name="Lago L.A."/>
            <person name="Lai C.-Y."/>
            <person name="Laidlaw J."/>
            <person name="Lara F."/>
            <person name="Le T.-K."/>
            <person name="Lee S.L."/>
            <person name="Legall F.H."/>
            <person name="Lemon S.J."/>
            <person name="Lewis L.R."/>
            <person name="Li B."/>
            <person name="Liu Y."/>
            <person name="Liu Y.-S."/>
            <person name="Lopez J."/>
            <person name="Lozado R.J."/>
            <person name="Lu J."/>
            <person name="Madu R.C."/>
            <person name="Maheshwari M."/>
            <person name="Maheshwari R."/>
            <person name="Malloy K."/>
            <person name="Martinez E."/>
            <person name="Mathew T."/>
            <person name="Mercado I.C."/>
            <person name="Mercado C."/>
            <person name="Meyer B."/>
            <person name="Montgomery K."/>
            <person name="Morgan M.B."/>
            <person name="Munidasa M."/>
            <person name="Nazareth L.V."/>
            <person name="Nelson J."/>
            <person name="Ng B.M."/>
            <person name="Nguyen N.B."/>
            <person name="Nguyen P.Q."/>
            <person name="Nguyen T."/>
            <person name="Obregon M."/>
            <person name="Okwuonu G.O."/>
            <person name="Onwere C.G."/>
            <person name="Orozco G."/>
            <person name="Parra A."/>
            <person name="Patel S."/>
            <person name="Patil S."/>
            <person name="Perez A."/>
            <person name="Perez Y."/>
            <person name="Pham C."/>
            <person name="Primus E.L."/>
            <person name="Pu L.-L."/>
            <person name="Puazo M."/>
            <person name="Qin X."/>
            <person name="Quiroz J.B."/>
            <person name="Reese J."/>
            <person name="Richards S."/>
            <person name="Rives C.M."/>
            <person name="Robberts R."/>
            <person name="Ruiz S.J."/>
            <person name="Ruiz M.J."/>
            <person name="Santibanez J."/>
            <person name="Schneider B.W."/>
            <person name="Sisson I."/>
            <person name="Smith M."/>
            <person name="Sodergren E."/>
            <person name="Song X.-Z."/>
            <person name="Song B.B."/>
            <person name="Summersgill H."/>
            <person name="Thelus R."/>
            <person name="Thornton R.D."/>
            <person name="Trejos Z.Y."/>
            <person name="Usmani K."/>
            <person name="Vattathil S."/>
            <person name="Villasana D."/>
            <person name="Walker D.L."/>
            <person name="Wang S."/>
            <person name="Wang K."/>
            <person name="White C.S."/>
            <person name="Williams A.C."/>
            <person name="Williamson J."/>
            <person name="Wilson K."/>
            <person name="Woghiren I.O."/>
            <person name="Woodworth J.R."/>
            <person name="Worley K.C."/>
            <person name="Wright R.A."/>
            <person name="Wu W."/>
            <person name="Young L."/>
            <person name="Zhang L."/>
            <person name="Zhang J."/>
            <person name="Zhu Y."/>
            <person name="Muzny D.M."/>
            <person name="Weinstock G."/>
            <person name="Gibbs R.A."/>
        </authorList>
    </citation>
    <scope>NUCLEOTIDE SEQUENCE [LARGE SCALE GENOMIC DNA]</scope>
    <source>
        <strain evidence="3">LSR1</strain>
    </source>
</reference>
<dbReference type="InterPro" id="IPR006578">
    <property type="entry name" value="MADF-dom"/>
</dbReference>
<dbReference type="EnsemblMetazoa" id="XM_029492189.1">
    <property type="protein sequence ID" value="XP_029348049.1"/>
    <property type="gene ID" value="LOC107882666"/>
</dbReference>
<dbReference type="GeneID" id="107882666"/>
<evidence type="ECO:0000313" key="2">
    <source>
        <dbReference type="EnsemblMetazoa" id="XP_029348049.1"/>
    </source>
</evidence>
<organism evidence="2 3">
    <name type="scientific">Acyrthosiphon pisum</name>
    <name type="common">Pea aphid</name>
    <dbReference type="NCBI Taxonomy" id="7029"/>
    <lineage>
        <taxon>Eukaryota</taxon>
        <taxon>Metazoa</taxon>
        <taxon>Ecdysozoa</taxon>
        <taxon>Arthropoda</taxon>
        <taxon>Hexapoda</taxon>
        <taxon>Insecta</taxon>
        <taxon>Pterygota</taxon>
        <taxon>Neoptera</taxon>
        <taxon>Paraneoptera</taxon>
        <taxon>Hemiptera</taxon>
        <taxon>Sternorrhyncha</taxon>
        <taxon>Aphidomorpha</taxon>
        <taxon>Aphidoidea</taxon>
        <taxon>Aphididae</taxon>
        <taxon>Macrosiphini</taxon>
        <taxon>Acyrthosiphon</taxon>
    </lineage>
</organism>
<dbReference type="KEGG" id="api:107882666"/>
<dbReference type="AlphaFoldDB" id="A0A8R2JW52"/>
<evidence type="ECO:0000259" key="1">
    <source>
        <dbReference type="PROSITE" id="PS51029"/>
    </source>
</evidence>
<sequence>MSIEHEMNLEDLISLVQERQSIYDYKNKNHSNRNIQEQLWTEISDILKVPANECKAKWTTLRNSFSRELRQRKLPSGSGASSRKRQWYLFDNMLFLSDYVLQHKKMESNLSSSHIDHLENESLVEQPIVSDTEKNLETAEQDEVLSQTIVTEDVENEKSSNEPLFKKPRTNRKMLPSERVVEPMLEFIKTRTQPKKK</sequence>
<evidence type="ECO:0000313" key="3">
    <source>
        <dbReference type="Proteomes" id="UP000007819"/>
    </source>
</evidence>
<dbReference type="PANTHER" id="PTHR12243">
    <property type="entry name" value="MADF DOMAIN TRANSCRIPTION FACTOR"/>
    <property type="match status" value="1"/>
</dbReference>
<dbReference type="RefSeq" id="XP_029348049.1">
    <property type="nucleotide sequence ID" value="XM_029492189.1"/>
</dbReference>
<accession>A0A8R2JW52</accession>
<dbReference type="PANTHER" id="PTHR12243:SF67">
    <property type="entry name" value="COREPRESSOR OF PANGOLIN, ISOFORM A-RELATED"/>
    <property type="match status" value="1"/>
</dbReference>
<protein>
    <recommendedName>
        <fullName evidence="1">MADF domain-containing protein</fullName>
    </recommendedName>
</protein>
<dbReference type="Proteomes" id="UP000007819">
    <property type="component" value="Unassembled WGS sequence"/>
</dbReference>
<proteinExistence type="predicted"/>
<reference evidence="2" key="2">
    <citation type="submission" date="2022-06" db="UniProtKB">
        <authorList>
            <consortium name="EnsemblMetazoa"/>
        </authorList>
    </citation>
    <scope>IDENTIFICATION</scope>
</reference>
<keyword evidence="3" id="KW-1185">Reference proteome</keyword>
<dbReference type="PROSITE" id="PS51029">
    <property type="entry name" value="MADF"/>
    <property type="match status" value="1"/>
</dbReference>
<feature type="domain" description="MADF" evidence="1">
    <location>
        <begin position="11"/>
        <end position="101"/>
    </location>
</feature>
<dbReference type="InterPro" id="IPR039353">
    <property type="entry name" value="TF_Adf1"/>
</dbReference>
<name>A0A8R2JW52_ACYPI</name>